<sequence>MTQLYGKVKSVKKYSSGELKTESMYTPEGAISEIKLYKKGILDSIEKRYEKEGMEVKEIHRLGENTPKMILCHYQDSSGNRNRTEYYDTDFNVLEKKDFGKTSTEYNATGKLISFSKDGTILFQKQFNTSHQALEEVSFSDSGEIIYIVKYFYHENTITRKSFDAEKRLVKLRHLIIDEKQRILQSFKFSREEIGTDCIDYYESYHAEHMTRITMDDLKNVSNENLPETSKIPLDETSPYTIVIKGLLNEFRYNLEGKELPGQPSIDFFVELTDVTYDDADREVSNEKYVYWPDFNEKELTLIEYNANTYNNQNLLIAHCYSITEKNHDFGGSYQYAYEFDAENRIIKKITTGDSNCVTHISYENGNRIETQYDEDDDLKITHIFDMHNNLIYYEDASEKRNRMWSKSYEITYY</sequence>
<evidence type="ECO:0008006" key="3">
    <source>
        <dbReference type="Google" id="ProtNLM"/>
    </source>
</evidence>
<dbReference type="EMBL" id="JAOAMU010000003">
    <property type="protein sequence ID" value="MCT2562818.1"/>
    <property type="molecule type" value="Genomic_DNA"/>
</dbReference>
<proteinExistence type="predicted"/>
<comment type="caution">
    <text evidence="1">The sequence shown here is derived from an EMBL/GenBank/DDBJ whole genome shotgun (WGS) entry which is preliminary data.</text>
</comment>
<protein>
    <recommendedName>
        <fullName evidence="3">YD repeat-containing protein</fullName>
    </recommendedName>
</protein>
<evidence type="ECO:0000313" key="1">
    <source>
        <dbReference type="EMBL" id="MCT2562818.1"/>
    </source>
</evidence>
<dbReference type="Proteomes" id="UP001525566">
    <property type="component" value="Unassembled WGS sequence"/>
</dbReference>
<name>A0ABT2IVE8_9FLAO</name>
<gene>
    <name evidence="1" type="ORF">N0B48_13055</name>
</gene>
<organism evidence="1 2">
    <name type="scientific">Chryseobacterium herbae</name>
    <dbReference type="NCBI Taxonomy" id="2976476"/>
    <lineage>
        <taxon>Bacteria</taxon>
        <taxon>Pseudomonadati</taxon>
        <taxon>Bacteroidota</taxon>
        <taxon>Flavobacteriia</taxon>
        <taxon>Flavobacteriales</taxon>
        <taxon>Weeksellaceae</taxon>
        <taxon>Chryseobacterium group</taxon>
        <taxon>Chryseobacterium</taxon>
    </lineage>
</organism>
<reference evidence="1 2" key="1">
    <citation type="submission" date="2022-09" db="EMBL/GenBank/DDBJ databases">
        <title>Chryseobacterium oleae sp.nov., isolated from the inter-root soil of Pyrola calliantha H. Andr. in Tibet.</title>
        <authorList>
            <person name="Li Z."/>
        </authorList>
    </citation>
    <scope>NUCLEOTIDE SEQUENCE [LARGE SCALE GENOMIC DNA]</scope>
    <source>
        <strain evidence="2">pc1-10</strain>
    </source>
</reference>
<accession>A0ABT2IVE8</accession>
<dbReference type="RefSeq" id="WP_259839225.1">
    <property type="nucleotide sequence ID" value="NZ_JAOAMU010000003.1"/>
</dbReference>
<evidence type="ECO:0000313" key="2">
    <source>
        <dbReference type="Proteomes" id="UP001525566"/>
    </source>
</evidence>
<keyword evidence="2" id="KW-1185">Reference proteome</keyword>